<evidence type="ECO:0000259" key="1">
    <source>
        <dbReference type="Pfam" id="PF00296"/>
    </source>
</evidence>
<protein>
    <submittedName>
        <fullName evidence="2">Unannotated protein</fullName>
    </submittedName>
</protein>
<dbReference type="AlphaFoldDB" id="A0A6J7EUN2"/>
<reference evidence="2" key="1">
    <citation type="submission" date="2020-05" db="EMBL/GenBank/DDBJ databases">
        <authorList>
            <person name="Chiriac C."/>
            <person name="Salcher M."/>
            <person name="Ghai R."/>
            <person name="Kavagutti S V."/>
        </authorList>
    </citation>
    <scope>NUCLEOTIDE SEQUENCE</scope>
</reference>
<dbReference type="EMBL" id="CAFBLP010000080">
    <property type="protein sequence ID" value="CAB4887227.1"/>
    <property type="molecule type" value="Genomic_DNA"/>
</dbReference>
<gene>
    <name evidence="2" type="ORF">UFOPK3376_02473</name>
</gene>
<evidence type="ECO:0000313" key="2">
    <source>
        <dbReference type="EMBL" id="CAB4887227.1"/>
    </source>
</evidence>
<dbReference type="PANTHER" id="PTHR30011">
    <property type="entry name" value="ALKANESULFONATE MONOOXYGENASE-RELATED"/>
    <property type="match status" value="1"/>
</dbReference>
<sequence>MDIGVALPQMARGLNRQTVTAWCRGIDEGPYSSVSAGERITFHNLEGITLCTAAAMLTERVRVFLNVAVAPWHAPAMLAKQLATIDVLSDGRVELAVGVGGRQQDYEALGATFDRRHSRLDTAVHELRRLWAGGVATDGNPIGPPPVQPGGPPILCSGMGPKSLQRAAGWADGVSGFALSGDADEADRQFRAAETAWLEAGRTDRPRLTTGVFVSLGPDAEQVLKNFALQYLDVFGKDIARMLADAMTVHSPEALRDTIAAMAATGCDELVLVPADADPTLLARITEVVAG</sequence>
<accession>A0A6J7EUN2</accession>
<dbReference type="Pfam" id="PF00296">
    <property type="entry name" value="Bac_luciferase"/>
    <property type="match status" value="1"/>
</dbReference>
<dbReference type="InterPro" id="IPR036661">
    <property type="entry name" value="Luciferase-like_sf"/>
</dbReference>
<organism evidence="2">
    <name type="scientific">freshwater metagenome</name>
    <dbReference type="NCBI Taxonomy" id="449393"/>
    <lineage>
        <taxon>unclassified sequences</taxon>
        <taxon>metagenomes</taxon>
        <taxon>ecological metagenomes</taxon>
    </lineage>
</organism>
<name>A0A6J7EUN2_9ZZZZ</name>
<dbReference type="Gene3D" id="3.20.20.30">
    <property type="entry name" value="Luciferase-like domain"/>
    <property type="match status" value="1"/>
</dbReference>
<dbReference type="InterPro" id="IPR011251">
    <property type="entry name" value="Luciferase-like_dom"/>
</dbReference>
<proteinExistence type="predicted"/>
<dbReference type="InterPro" id="IPR051260">
    <property type="entry name" value="Diverse_substr_monoxygenases"/>
</dbReference>
<dbReference type="PANTHER" id="PTHR30011:SF32">
    <property type="entry name" value="CONSERVED PROTEIN"/>
    <property type="match status" value="1"/>
</dbReference>
<feature type="domain" description="Luciferase-like" evidence="1">
    <location>
        <begin position="18"/>
        <end position="236"/>
    </location>
</feature>
<dbReference type="GO" id="GO:0016705">
    <property type="term" value="F:oxidoreductase activity, acting on paired donors, with incorporation or reduction of molecular oxygen"/>
    <property type="evidence" value="ECO:0007669"/>
    <property type="project" value="InterPro"/>
</dbReference>
<dbReference type="SUPFAM" id="SSF51679">
    <property type="entry name" value="Bacterial luciferase-like"/>
    <property type="match status" value="1"/>
</dbReference>